<dbReference type="GO" id="GO:0000155">
    <property type="term" value="F:phosphorelay sensor kinase activity"/>
    <property type="evidence" value="ECO:0007669"/>
    <property type="project" value="InterPro"/>
</dbReference>
<name>A0A9D3A1C3_9ACTN</name>
<dbReference type="SUPFAM" id="SSF55874">
    <property type="entry name" value="ATPase domain of HSP90 chaperone/DNA topoisomerase II/histidine kinase"/>
    <property type="match status" value="1"/>
</dbReference>
<reference evidence="15" key="2">
    <citation type="submission" date="2021-09" db="EMBL/GenBank/DDBJ databases">
        <authorList>
            <person name="Gilroy R."/>
        </authorList>
    </citation>
    <scope>NUCLEOTIDE SEQUENCE</scope>
    <source>
        <strain evidence="15">ChiGjej6B6-11269</strain>
    </source>
</reference>
<keyword evidence="9" id="KW-0902">Two-component regulatory system</keyword>
<evidence type="ECO:0000256" key="9">
    <source>
        <dbReference type="ARBA" id="ARBA00023012"/>
    </source>
</evidence>
<feature type="region of interest" description="Disordered" evidence="11">
    <location>
        <begin position="136"/>
        <end position="196"/>
    </location>
</feature>
<feature type="compositionally biased region" description="Acidic residues" evidence="11">
    <location>
        <begin position="136"/>
        <end position="150"/>
    </location>
</feature>
<keyword evidence="6 12" id="KW-0812">Transmembrane</keyword>
<evidence type="ECO:0000256" key="1">
    <source>
        <dbReference type="ARBA" id="ARBA00000085"/>
    </source>
</evidence>
<reference evidence="15" key="1">
    <citation type="journal article" date="2021" name="PeerJ">
        <title>Extensive microbial diversity within the chicken gut microbiome revealed by metagenomics and culture.</title>
        <authorList>
            <person name="Gilroy R."/>
            <person name="Ravi A."/>
            <person name="Getino M."/>
            <person name="Pursley I."/>
            <person name="Horton D.L."/>
            <person name="Alikhan N.F."/>
            <person name="Baker D."/>
            <person name="Gharbi K."/>
            <person name="Hall N."/>
            <person name="Watson M."/>
            <person name="Adriaenssens E.M."/>
            <person name="Foster-Nyarko E."/>
            <person name="Jarju S."/>
            <person name="Secka A."/>
            <person name="Antonio M."/>
            <person name="Oren A."/>
            <person name="Chaudhuri R.R."/>
            <person name="La Ragione R."/>
            <person name="Hildebrand F."/>
            <person name="Pallen M.J."/>
        </authorList>
    </citation>
    <scope>NUCLEOTIDE SEQUENCE</scope>
    <source>
        <strain evidence="15">ChiGjej6B6-11269</strain>
    </source>
</reference>
<evidence type="ECO:0000256" key="12">
    <source>
        <dbReference type="SAM" id="Phobius"/>
    </source>
</evidence>
<evidence type="ECO:0000256" key="7">
    <source>
        <dbReference type="ARBA" id="ARBA00022777"/>
    </source>
</evidence>
<accession>A0A9D3A1C3</accession>
<dbReference type="InterPro" id="IPR003661">
    <property type="entry name" value="HisK_dim/P_dom"/>
</dbReference>
<dbReference type="CDD" id="cd00075">
    <property type="entry name" value="HATPase"/>
    <property type="match status" value="1"/>
</dbReference>
<dbReference type="Proteomes" id="UP000786989">
    <property type="component" value="Unassembled WGS sequence"/>
</dbReference>
<dbReference type="Pfam" id="PF02518">
    <property type="entry name" value="HATPase_c"/>
    <property type="match status" value="1"/>
</dbReference>
<keyword evidence="7 15" id="KW-0418">Kinase</keyword>
<dbReference type="InterPro" id="IPR003594">
    <property type="entry name" value="HATPase_dom"/>
</dbReference>
<evidence type="ECO:0000259" key="14">
    <source>
        <dbReference type="PROSITE" id="PS50885"/>
    </source>
</evidence>
<feature type="domain" description="Histidine kinase" evidence="13">
    <location>
        <begin position="402"/>
        <end position="611"/>
    </location>
</feature>
<keyword evidence="4" id="KW-0597">Phosphoprotein</keyword>
<dbReference type="InterPro" id="IPR036890">
    <property type="entry name" value="HATPase_C_sf"/>
</dbReference>
<dbReference type="SMART" id="SM00387">
    <property type="entry name" value="HATPase_c"/>
    <property type="match status" value="1"/>
</dbReference>
<dbReference type="InterPro" id="IPR003660">
    <property type="entry name" value="HAMP_dom"/>
</dbReference>
<dbReference type="InterPro" id="IPR036097">
    <property type="entry name" value="HisK_dim/P_sf"/>
</dbReference>
<keyword evidence="5" id="KW-0808">Transferase</keyword>
<evidence type="ECO:0000256" key="5">
    <source>
        <dbReference type="ARBA" id="ARBA00022679"/>
    </source>
</evidence>
<dbReference type="PROSITE" id="PS50109">
    <property type="entry name" value="HIS_KIN"/>
    <property type="match status" value="1"/>
</dbReference>
<dbReference type="EMBL" id="DYWI01000105">
    <property type="protein sequence ID" value="HJF65568.1"/>
    <property type="molecule type" value="Genomic_DNA"/>
</dbReference>
<evidence type="ECO:0000256" key="11">
    <source>
        <dbReference type="SAM" id="MobiDB-lite"/>
    </source>
</evidence>
<evidence type="ECO:0000256" key="10">
    <source>
        <dbReference type="ARBA" id="ARBA00023136"/>
    </source>
</evidence>
<dbReference type="CDD" id="cd06225">
    <property type="entry name" value="HAMP"/>
    <property type="match status" value="1"/>
</dbReference>
<feature type="transmembrane region" description="Helical" evidence="12">
    <location>
        <begin position="12"/>
        <end position="34"/>
    </location>
</feature>
<dbReference type="Pfam" id="PF00512">
    <property type="entry name" value="HisKA"/>
    <property type="match status" value="1"/>
</dbReference>
<dbReference type="Gene3D" id="6.10.340.10">
    <property type="match status" value="1"/>
</dbReference>
<keyword evidence="10 12" id="KW-0472">Membrane</keyword>
<dbReference type="Gene3D" id="3.30.565.10">
    <property type="entry name" value="Histidine kinase-like ATPase, C-terminal domain"/>
    <property type="match status" value="1"/>
</dbReference>
<dbReference type="SUPFAM" id="SSF47384">
    <property type="entry name" value="Homodimeric domain of signal transducing histidine kinase"/>
    <property type="match status" value="1"/>
</dbReference>
<evidence type="ECO:0000256" key="3">
    <source>
        <dbReference type="ARBA" id="ARBA00012438"/>
    </source>
</evidence>
<dbReference type="InterPro" id="IPR005467">
    <property type="entry name" value="His_kinase_dom"/>
</dbReference>
<dbReference type="CDD" id="cd00082">
    <property type="entry name" value="HisKA"/>
    <property type="match status" value="1"/>
</dbReference>
<evidence type="ECO:0000256" key="4">
    <source>
        <dbReference type="ARBA" id="ARBA00022553"/>
    </source>
</evidence>
<feature type="region of interest" description="Disordered" evidence="11">
    <location>
        <begin position="244"/>
        <end position="264"/>
    </location>
</feature>
<organism evidence="15 16">
    <name type="scientific">Slackia equolifaciens</name>
    <dbReference type="NCBI Taxonomy" id="498718"/>
    <lineage>
        <taxon>Bacteria</taxon>
        <taxon>Bacillati</taxon>
        <taxon>Actinomycetota</taxon>
        <taxon>Coriobacteriia</taxon>
        <taxon>Eggerthellales</taxon>
        <taxon>Eggerthellaceae</taxon>
        <taxon>Slackia</taxon>
    </lineage>
</organism>
<evidence type="ECO:0000256" key="2">
    <source>
        <dbReference type="ARBA" id="ARBA00004236"/>
    </source>
</evidence>
<evidence type="ECO:0000256" key="6">
    <source>
        <dbReference type="ARBA" id="ARBA00022692"/>
    </source>
</evidence>
<feature type="transmembrane region" description="Helical" evidence="12">
    <location>
        <begin position="317"/>
        <end position="341"/>
    </location>
</feature>
<evidence type="ECO:0000256" key="8">
    <source>
        <dbReference type="ARBA" id="ARBA00022989"/>
    </source>
</evidence>
<dbReference type="InterPro" id="IPR050428">
    <property type="entry name" value="TCS_sensor_his_kinase"/>
</dbReference>
<feature type="compositionally biased region" description="Low complexity" evidence="11">
    <location>
        <begin position="244"/>
        <end position="261"/>
    </location>
</feature>
<dbReference type="EC" id="2.7.13.3" evidence="3"/>
<dbReference type="SMART" id="SM00388">
    <property type="entry name" value="HisKA"/>
    <property type="match status" value="1"/>
</dbReference>
<dbReference type="Gene3D" id="1.10.287.130">
    <property type="match status" value="1"/>
</dbReference>
<feature type="compositionally biased region" description="Low complexity" evidence="11">
    <location>
        <begin position="151"/>
        <end position="160"/>
    </location>
</feature>
<dbReference type="GO" id="GO:0005886">
    <property type="term" value="C:plasma membrane"/>
    <property type="evidence" value="ECO:0007669"/>
    <property type="project" value="UniProtKB-SubCell"/>
</dbReference>
<dbReference type="PROSITE" id="PS50885">
    <property type="entry name" value="HAMP"/>
    <property type="match status" value="1"/>
</dbReference>
<dbReference type="PRINTS" id="PR00344">
    <property type="entry name" value="BCTRLSENSOR"/>
</dbReference>
<dbReference type="SUPFAM" id="SSF158472">
    <property type="entry name" value="HAMP domain-like"/>
    <property type="match status" value="1"/>
</dbReference>
<feature type="compositionally biased region" description="Pro residues" evidence="11">
    <location>
        <begin position="161"/>
        <end position="172"/>
    </location>
</feature>
<dbReference type="InterPro" id="IPR004358">
    <property type="entry name" value="Sig_transdc_His_kin-like_C"/>
</dbReference>
<evidence type="ECO:0000313" key="16">
    <source>
        <dbReference type="Proteomes" id="UP000786989"/>
    </source>
</evidence>
<sequence>MAFGPRSIRGKTACVATAVTAVAMVLTVAVVALATRSVLMQSIEDSLNDRIDAVAQQVEQGDIPQNIAGTGSELVQVIDESGAVVGASDWASGVSAISEGAQQEGHLSRRVDDMELEREELPENVTVLEVVVDDGQNQDEDDNQAQDIQDDSASSSDSASPPQPSAPAPQAPVAPSDGGGDSGYGDSGFGDSGYDSASATPGPLGMLRVGFASISGLLDSFFDEGIRALVPARVAWASDAQAVSDGSSDQNQSQGADADSSVVDSLPASRTTIRATDLFGSEGPFLVVERGVQTPSGTMTVAAMASLASATDAAKTAAALLAAVLAVALVLVATLSWLLAARTLRPVERMRAAADAISIGDLSGRIPVPEKDTDLSKLAGTFNAMLARLEASVAEQRRFVSDASHELKSPVAAIRVMLETMRDHPEAVDPKELLEDLMGENERVSGIVGDLLLLARHDEGVSRLDKEPIDMCDLLYEEATLLKGRTAASVDVSDVQPIVCQADREALSHAVRNLLDNAARYATSRVKLSCDQEGDAARIVVSDDGRGIAPADRERVFGRFVRLEEGRSRKEGSTGLGLAVVKTVAEQHGGTASFVDPEIGGATAVLSIPVS</sequence>
<keyword evidence="8 12" id="KW-1133">Transmembrane helix</keyword>
<dbReference type="PANTHER" id="PTHR45436:SF5">
    <property type="entry name" value="SENSOR HISTIDINE KINASE TRCS"/>
    <property type="match status" value="1"/>
</dbReference>
<protein>
    <recommendedName>
        <fullName evidence="3">histidine kinase</fullName>
        <ecNumber evidence="3">2.7.13.3</ecNumber>
    </recommendedName>
</protein>
<comment type="caution">
    <text evidence="15">The sequence shown here is derived from an EMBL/GenBank/DDBJ whole genome shotgun (WGS) entry which is preliminary data.</text>
</comment>
<comment type="subcellular location">
    <subcellularLocation>
        <location evidence="2">Cell membrane</location>
    </subcellularLocation>
</comment>
<feature type="domain" description="HAMP" evidence="14">
    <location>
        <begin position="341"/>
        <end position="394"/>
    </location>
</feature>
<dbReference type="PANTHER" id="PTHR45436">
    <property type="entry name" value="SENSOR HISTIDINE KINASE YKOH"/>
    <property type="match status" value="1"/>
</dbReference>
<comment type="catalytic activity">
    <reaction evidence="1">
        <text>ATP + protein L-histidine = ADP + protein N-phospho-L-histidine.</text>
        <dbReference type="EC" id="2.7.13.3"/>
    </reaction>
</comment>
<proteinExistence type="predicted"/>
<evidence type="ECO:0000313" key="15">
    <source>
        <dbReference type="EMBL" id="HJF65568.1"/>
    </source>
</evidence>
<gene>
    <name evidence="15" type="ORF">K8U77_05585</name>
</gene>
<feature type="compositionally biased region" description="Gly residues" evidence="11">
    <location>
        <begin position="177"/>
        <end position="191"/>
    </location>
</feature>
<dbReference type="SMART" id="SM00304">
    <property type="entry name" value="HAMP"/>
    <property type="match status" value="1"/>
</dbReference>
<dbReference type="AlphaFoldDB" id="A0A9D3A1C3"/>
<dbReference type="Pfam" id="PF00672">
    <property type="entry name" value="HAMP"/>
    <property type="match status" value="1"/>
</dbReference>
<evidence type="ECO:0000259" key="13">
    <source>
        <dbReference type="PROSITE" id="PS50109"/>
    </source>
</evidence>